<accession>A0A368Y511</accession>
<evidence type="ECO:0000313" key="1">
    <source>
        <dbReference type="EMBL" id="RCW74829.1"/>
    </source>
</evidence>
<reference evidence="1 2" key="1">
    <citation type="submission" date="2018-07" db="EMBL/GenBank/DDBJ databases">
        <title>Genomic Encyclopedia of Type Strains, Phase IV (KMG-IV): sequencing the most valuable type-strain genomes for metagenomic binning, comparative biology and taxonomic classification.</title>
        <authorList>
            <person name="Goeker M."/>
        </authorList>
    </citation>
    <scope>NUCLEOTIDE SEQUENCE [LARGE SCALE GENOMIC DNA]</scope>
    <source>
        <strain evidence="1 2">DSM 27696</strain>
    </source>
</reference>
<gene>
    <name evidence="1" type="ORF">DFR57_103125</name>
</gene>
<sequence length="36" mass="4169">MKYVTTEEIKVFSVVFLLMSSFHIKYKGMNLGEGLK</sequence>
<evidence type="ECO:0000313" key="2">
    <source>
        <dbReference type="Proteomes" id="UP000252585"/>
    </source>
</evidence>
<keyword evidence="2" id="KW-1185">Reference proteome</keyword>
<protein>
    <submittedName>
        <fullName evidence="1">Uncharacterized protein</fullName>
    </submittedName>
</protein>
<dbReference type="AlphaFoldDB" id="A0A368Y511"/>
<proteinExistence type="predicted"/>
<organism evidence="1 2">
    <name type="scientific">Saliterribacillus persicus</name>
    <dbReference type="NCBI Taxonomy" id="930114"/>
    <lineage>
        <taxon>Bacteria</taxon>
        <taxon>Bacillati</taxon>
        <taxon>Bacillota</taxon>
        <taxon>Bacilli</taxon>
        <taxon>Bacillales</taxon>
        <taxon>Bacillaceae</taxon>
        <taxon>Saliterribacillus</taxon>
    </lineage>
</organism>
<dbReference type="EMBL" id="QPJJ01000003">
    <property type="protein sequence ID" value="RCW74829.1"/>
    <property type="molecule type" value="Genomic_DNA"/>
</dbReference>
<name>A0A368Y511_9BACI</name>
<dbReference type="Proteomes" id="UP000252585">
    <property type="component" value="Unassembled WGS sequence"/>
</dbReference>
<comment type="caution">
    <text evidence="1">The sequence shown here is derived from an EMBL/GenBank/DDBJ whole genome shotgun (WGS) entry which is preliminary data.</text>
</comment>